<evidence type="ECO:0000313" key="10">
    <source>
        <dbReference type="Proteomes" id="UP001056681"/>
    </source>
</evidence>
<evidence type="ECO:0000256" key="1">
    <source>
        <dbReference type="ARBA" id="ARBA00004459"/>
    </source>
</evidence>
<organism evidence="9 10">
    <name type="scientific">Luteibacter flocculans</name>
    <dbReference type="NCBI Taxonomy" id="2780091"/>
    <lineage>
        <taxon>Bacteria</taxon>
        <taxon>Pseudomonadati</taxon>
        <taxon>Pseudomonadota</taxon>
        <taxon>Gammaproteobacteria</taxon>
        <taxon>Lysobacterales</taxon>
        <taxon>Rhodanobacteraceae</taxon>
        <taxon>Luteibacter</taxon>
    </lineage>
</organism>
<evidence type="ECO:0000256" key="5">
    <source>
        <dbReference type="ARBA" id="ARBA00023237"/>
    </source>
</evidence>
<feature type="compositionally biased region" description="Low complexity" evidence="7">
    <location>
        <begin position="34"/>
        <end position="63"/>
    </location>
</feature>
<dbReference type="EMBL" id="CP063231">
    <property type="protein sequence ID" value="URL58587.1"/>
    <property type="molecule type" value="Genomic_DNA"/>
</dbReference>
<keyword evidence="3" id="KW-0472">Membrane</keyword>
<evidence type="ECO:0000256" key="8">
    <source>
        <dbReference type="SAM" id="SignalP"/>
    </source>
</evidence>
<dbReference type="PROSITE" id="PS51257">
    <property type="entry name" value="PROKAR_LIPOPROTEIN"/>
    <property type="match status" value="1"/>
</dbReference>
<proteinExistence type="predicted"/>
<feature type="signal peptide" evidence="8">
    <location>
        <begin position="1"/>
        <end position="19"/>
    </location>
</feature>
<dbReference type="InterPro" id="IPR032831">
    <property type="entry name" value="LptM_cons"/>
</dbReference>
<evidence type="ECO:0000256" key="3">
    <source>
        <dbReference type="ARBA" id="ARBA00023136"/>
    </source>
</evidence>
<evidence type="ECO:0000256" key="4">
    <source>
        <dbReference type="ARBA" id="ARBA00023139"/>
    </source>
</evidence>
<feature type="chain" id="PRO_5046800408" evidence="8">
    <location>
        <begin position="20"/>
        <end position="73"/>
    </location>
</feature>
<protein>
    <submittedName>
        <fullName evidence="9">Lipoprotein</fullName>
    </submittedName>
</protein>
<evidence type="ECO:0000313" key="9">
    <source>
        <dbReference type="EMBL" id="URL58587.1"/>
    </source>
</evidence>
<dbReference type="RefSeq" id="WP_250339286.1">
    <property type="nucleotide sequence ID" value="NZ_CP063231.1"/>
</dbReference>
<keyword evidence="6 9" id="KW-0449">Lipoprotein</keyword>
<name>A0ABY4T3A2_9GAMM</name>
<keyword evidence="4" id="KW-0564">Palmitate</keyword>
<feature type="region of interest" description="Disordered" evidence="7">
    <location>
        <begin position="21"/>
        <end position="73"/>
    </location>
</feature>
<evidence type="ECO:0000256" key="2">
    <source>
        <dbReference type="ARBA" id="ARBA00022729"/>
    </source>
</evidence>
<keyword evidence="2 8" id="KW-0732">Signal</keyword>
<evidence type="ECO:0000256" key="7">
    <source>
        <dbReference type="SAM" id="MobiDB-lite"/>
    </source>
</evidence>
<dbReference type="Pfam" id="PF13627">
    <property type="entry name" value="LptM_cons"/>
    <property type="match status" value="1"/>
</dbReference>
<reference evidence="9" key="1">
    <citation type="submission" date="2020-10" db="EMBL/GenBank/DDBJ databases">
        <title>Whole-genome sequence of Luteibacter sp. EIF3.</title>
        <authorList>
            <person name="Friedrich I."/>
            <person name="Hertel R."/>
            <person name="Daniel R."/>
        </authorList>
    </citation>
    <scope>NUCLEOTIDE SEQUENCE</scope>
    <source>
        <strain evidence="9">EIF3</strain>
    </source>
</reference>
<gene>
    <name evidence="9" type="ORF">IM816_00125</name>
</gene>
<sequence length="73" mass="7267">MRRLILPIVLATAVATLSGCGNKGPLFMPPPPAATATATPQAGAHPATAASTHSVAPASASTSRSPFNPLIHQ</sequence>
<keyword evidence="10" id="KW-1185">Reference proteome</keyword>
<comment type="subcellular location">
    <subcellularLocation>
        <location evidence="1">Cell outer membrane</location>
        <topology evidence="1">Lipid-anchor</topology>
    </subcellularLocation>
</comment>
<accession>A0ABY4T3A2</accession>
<evidence type="ECO:0000256" key="6">
    <source>
        <dbReference type="ARBA" id="ARBA00023288"/>
    </source>
</evidence>
<dbReference type="NCBIfam" id="NF047847">
    <property type="entry name" value="SS_mature_LptM"/>
    <property type="match status" value="1"/>
</dbReference>
<dbReference type="Proteomes" id="UP001056681">
    <property type="component" value="Chromosome"/>
</dbReference>
<keyword evidence="5" id="KW-0998">Cell outer membrane</keyword>